<organism evidence="2 3">
    <name type="scientific">Clostridium paridis</name>
    <dbReference type="NCBI Taxonomy" id="2803863"/>
    <lineage>
        <taxon>Bacteria</taxon>
        <taxon>Bacillati</taxon>
        <taxon>Bacillota</taxon>
        <taxon>Clostridia</taxon>
        <taxon>Eubacteriales</taxon>
        <taxon>Clostridiaceae</taxon>
        <taxon>Clostridium</taxon>
    </lineage>
</organism>
<evidence type="ECO:0000313" key="3">
    <source>
        <dbReference type="Proteomes" id="UP000623681"/>
    </source>
</evidence>
<keyword evidence="2" id="KW-0808">Transferase</keyword>
<dbReference type="PANTHER" id="PTHR36836:SF1">
    <property type="entry name" value="COLANIC ACID BIOSYNTHESIS PROTEIN WCAK"/>
    <property type="match status" value="1"/>
</dbReference>
<evidence type="ECO:0000313" key="2">
    <source>
        <dbReference type="EMBL" id="MBL4932594.1"/>
    </source>
</evidence>
<dbReference type="AlphaFoldDB" id="A0A937K544"/>
<dbReference type="GO" id="GO:0016740">
    <property type="term" value="F:transferase activity"/>
    <property type="evidence" value="ECO:0007669"/>
    <property type="project" value="UniProtKB-KW"/>
</dbReference>
<evidence type="ECO:0000259" key="1">
    <source>
        <dbReference type="Pfam" id="PF04230"/>
    </source>
</evidence>
<comment type="caution">
    <text evidence="2">The sequence shown here is derived from an EMBL/GenBank/DDBJ whole genome shotgun (WGS) entry which is preliminary data.</text>
</comment>
<dbReference type="Proteomes" id="UP000623681">
    <property type="component" value="Unassembled WGS sequence"/>
</dbReference>
<keyword evidence="3" id="KW-1185">Reference proteome</keyword>
<name>A0A937K544_9CLOT</name>
<accession>A0A937K544</accession>
<gene>
    <name evidence="2" type="ORF">JK634_12295</name>
</gene>
<protein>
    <submittedName>
        <fullName evidence="2">Polysaccharide pyruvyl transferase family protein</fullName>
    </submittedName>
</protein>
<proteinExistence type="predicted"/>
<sequence length="360" mass="41500">MIGNFILHGATNCDSSNYGDYIYGEIVYEYLKEKGINVNFYQPSFFFESNLKDYLKNRSINRREADLIIYIPGGYFGEGHKARFRDNLVQFLRFMPLGIWASYKKVPMVVLGIGAGPNHSSFMNFGIRRICNHSQFVTVRDKESYEALKKLCPKANIIESGDLIITRALKESNQSSQMKRIEQTKNNRRVLLVHYNHSREALLKFARGVKMFIVRHPEYKVVVTSDSILEYEEEYFKEFESESGVKCEHFIYENPSEMTAFLKTIDVVLTCKLHVGVVACSFGKSVVAVACHPEKTVRFYSQIGESGRCTSLFNAAPEEIYELLEKYHEKEIQIDDQVIRKSSLTWELLGQVLGEKYDAQ</sequence>
<dbReference type="RefSeq" id="WP_202767939.1">
    <property type="nucleotide sequence ID" value="NZ_JAESWA010000022.1"/>
</dbReference>
<feature type="domain" description="Polysaccharide pyruvyl transferase" evidence="1">
    <location>
        <begin position="17"/>
        <end position="292"/>
    </location>
</feature>
<dbReference type="Pfam" id="PF04230">
    <property type="entry name" value="PS_pyruv_trans"/>
    <property type="match status" value="1"/>
</dbReference>
<reference evidence="2" key="1">
    <citation type="submission" date="2021-01" db="EMBL/GenBank/DDBJ databases">
        <title>Genome public.</title>
        <authorList>
            <person name="Liu C."/>
            <person name="Sun Q."/>
        </authorList>
    </citation>
    <scope>NUCLEOTIDE SEQUENCE</scope>
    <source>
        <strain evidence="2">YIM B02565</strain>
    </source>
</reference>
<dbReference type="PANTHER" id="PTHR36836">
    <property type="entry name" value="COLANIC ACID BIOSYNTHESIS PROTEIN WCAK"/>
    <property type="match status" value="1"/>
</dbReference>
<dbReference type="EMBL" id="JAESWA010000022">
    <property type="protein sequence ID" value="MBL4932594.1"/>
    <property type="molecule type" value="Genomic_DNA"/>
</dbReference>
<dbReference type="InterPro" id="IPR007345">
    <property type="entry name" value="Polysacch_pyruvyl_Trfase"/>
</dbReference>